<sequence length="230" mass="26298">MLVFELPLQIGFLVSVSAGEVSEQTARLLDRVLQERKGEPDGQGSPIFCPYTFDQPYPLEAEHIYMAGKIYTVRIRTISQELAEFFIRRLPGQGNGCLQVLGGELRLIPRYVLERVHTLTPVVVKTKQGYWRNQMCEDEFEERLRANLIRKYSFFQHKRLSGDFPLFRRLEFMNRKPVRVAQNDIALLGDKVCLTAAGNDTAQELLYMALGTGVGENNARGCGFLGYRFR</sequence>
<dbReference type="EMBL" id="DWUW01000357">
    <property type="protein sequence ID" value="HJD32737.1"/>
    <property type="molecule type" value="Genomic_DNA"/>
</dbReference>
<feature type="domain" description="CRISPR associated protein Cas6 C-terminal" evidence="1">
    <location>
        <begin position="116"/>
        <end position="225"/>
    </location>
</feature>
<dbReference type="Gene3D" id="3.30.70.1900">
    <property type="match status" value="1"/>
</dbReference>
<name>A0A9D2R2L8_9FIRM</name>
<reference evidence="2" key="1">
    <citation type="journal article" date="2021" name="PeerJ">
        <title>Extensive microbial diversity within the chicken gut microbiome revealed by metagenomics and culture.</title>
        <authorList>
            <person name="Gilroy R."/>
            <person name="Ravi A."/>
            <person name="Getino M."/>
            <person name="Pursley I."/>
            <person name="Horton D.L."/>
            <person name="Alikhan N.F."/>
            <person name="Baker D."/>
            <person name="Gharbi K."/>
            <person name="Hall N."/>
            <person name="Watson M."/>
            <person name="Adriaenssens E.M."/>
            <person name="Foster-Nyarko E."/>
            <person name="Jarju S."/>
            <person name="Secka A."/>
            <person name="Antonio M."/>
            <person name="Oren A."/>
            <person name="Chaudhuri R.R."/>
            <person name="La Ragione R."/>
            <person name="Hildebrand F."/>
            <person name="Pallen M.J."/>
        </authorList>
    </citation>
    <scope>NUCLEOTIDE SEQUENCE</scope>
    <source>
        <strain evidence="2">ChiHjej8B7-25341</strain>
    </source>
</reference>
<reference evidence="2" key="2">
    <citation type="submission" date="2021-04" db="EMBL/GenBank/DDBJ databases">
        <authorList>
            <person name="Gilroy R."/>
        </authorList>
    </citation>
    <scope>NUCLEOTIDE SEQUENCE</scope>
    <source>
        <strain evidence="2">ChiHjej8B7-25341</strain>
    </source>
</reference>
<evidence type="ECO:0000259" key="1">
    <source>
        <dbReference type="Pfam" id="PF01881"/>
    </source>
</evidence>
<dbReference type="InterPro" id="IPR049435">
    <property type="entry name" value="Cas_Cas6_C"/>
</dbReference>
<comment type="caution">
    <text evidence="2">The sequence shown here is derived from an EMBL/GenBank/DDBJ whole genome shotgun (WGS) entry which is preliminary data.</text>
</comment>
<proteinExistence type="predicted"/>
<accession>A0A9D2R2L8</accession>
<dbReference type="AlphaFoldDB" id="A0A9D2R2L8"/>
<dbReference type="Pfam" id="PF01881">
    <property type="entry name" value="Cas_Cas6_C"/>
    <property type="match status" value="1"/>
</dbReference>
<dbReference type="Proteomes" id="UP000823851">
    <property type="component" value="Unassembled WGS sequence"/>
</dbReference>
<organism evidence="2 3">
    <name type="scientific">Candidatus Eisenbergiella stercorigallinarum</name>
    <dbReference type="NCBI Taxonomy" id="2838557"/>
    <lineage>
        <taxon>Bacteria</taxon>
        <taxon>Bacillati</taxon>
        <taxon>Bacillota</taxon>
        <taxon>Clostridia</taxon>
        <taxon>Lachnospirales</taxon>
        <taxon>Lachnospiraceae</taxon>
        <taxon>Eisenbergiella</taxon>
    </lineage>
</organism>
<evidence type="ECO:0000313" key="2">
    <source>
        <dbReference type="EMBL" id="HJD32737.1"/>
    </source>
</evidence>
<evidence type="ECO:0000313" key="3">
    <source>
        <dbReference type="Proteomes" id="UP000823851"/>
    </source>
</evidence>
<gene>
    <name evidence="2" type="ORF">H9912_12470</name>
</gene>
<protein>
    <submittedName>
        <fullName evidence="2">CRISPR-associated endoribonuclease Cas6</fullName>
    </submittedName>
</protein>